<name>A0A0E9RY08_ANGAN</name>
<dbReference type="AlphaFoldDB" id="A0A0E9RY08"/>
<sequence length="21" mass="2310">MSLPPSSSHCCVCETRSLSRE</sequence>
<reference evidence="1" key="1">
    <citation type="submission" date="2014-11" db="EMBL/GenBank/DDBJ databases">
        <authorList>
            <person name="Amaro Gonzalez C."/>
        </authorList>
    </citation>
    <scope>NUCLEOTIDE SEQUENCE</scope>
</reference>
<dbReference type="EMBL" id="GBXM01075287">
    <property type="protein sequence ID" value="JAH33290.1"/>
    <property type="molecule type" value="Transcribed_RNA"/>
</dbReference>
<organism evidence="1">
    <name type="scientific">Anguilla anguilla</name>
    <name type="common">European freshwater eel</name>
    <name type="synonym">Muraena anguilla</name>
    <dbReference type="NCBI Taxonomy" id="7936"/>
    <lineage>
        <taxon>Eukaryota</taxon>
        <taxon>Metazoa</taxon>
        <taxon>Chordata</taxon>
        <taxon>Craniata</taxon>
        <taxon>Vertebrata</taxon>
        <taxon>Euteleostomi</taxon>
        <taxon>Actinopterygii</taxon>
        <taxon>Neopterygii</taxon>
        <taxon>Teleostei</taxon>
        <taxon>Anguilliformes</taxon>
        <taxon>Anguillidae</taxon>
        <taxon>Anguilla</taxon>
    </lineage>
</organism>
<accession>A0A0E9RY08</accession>
<evidence type="ECO:0000313" key="1">
    <source>
        <dbReference type="EMBL" id="JAH33290.1"/>
    </source>
</evidence>
<reference evidence="1" key="2">
    <citation type="journal article" date="2015" name="Fish Shellfish Immunol.">
        <title>Early steps in the European eel (Anguilla anguilla)-Vibrio vulnificus interaction in the gills: Role of the RtxA13 toxin.</title>
        <authorList>
            <person name="Callol A."/>
            <person name="Pajuelo D."/>
            <person name="Ebbesson L."/>
            <person name="Teles M."/>
            <person name="MacKenzie S."/>
            <person name="Amaro C."/>
        </authorList>
    </citation>
    <scope>NUCLEOTIDE SEQUENCE</scope>
</reference>
<proteinExistence type="predicted"/>
<protein>
    <submittedName>
        <fullName evidence="1">Uncharacterized protein</fullName>
    </submittedName>
</protein>